<sequence length="322" mass="36551">MADDQDSEQRPPISRELLKWISREYFDMNGSSYHVLDRPPTPLEFARLVHLSRPVVIKGVECPALTKWTDDYLVQMMGDQSISVAVTPNGRADAVTRAPDGKLYFAEPFIDSMTLRDLFEKLRSGDTNVYYLQSQNGNVYSQDFFSDGEDASEFASLRADVPPEVDFVRDALDRTPDAVNLWIGGSDSVTSIHSDSYENMYTVVRGTKHFTLLPPSEGWCLQERLYPHAVYTRELDLLPSHEASPVRWSSVSDPDLPDALPPEAHPIQITLTAGDTLYLPVGWWHFVRQSGDVTIALNWWYDAELEGVNWVWLNMLRGDHVL</sequence>
<keyword evidence="3" id="KW-1185">Reference proteome</keyword>
<evidence type="ECO:0000313" key="3">
    <source>
        <dbReference type="Proteomes" id="UP001194468"/>
    </source>
</evidence>
<dbReference type="AlphaFoldDB" id="A0AAD4C709"/>
<proteinExistence type="predicted"/>
<comment type="caution">
    <text evidence="2">The sequence shown here is derived from an EMBL/GenBank/DDBJ whole genome shotgun (WGS) entry which is preliminary data.</text>
</comment>
<reference evidence="2" key="1">
    <citation type="submission" date="2019-10" db="EMBL/GenBank/DDBJ databases">
        <authorList>
            <consortium name="DOE Joint Genome Institute"/>
            <person name="Kuo A."/>
            <person name="Miyauchi S."/>
            <person name="Kiss E."/>
            <person name="Drula E."/>
            <person name="Kohler A."/>
            <person name="Sanchez-Garcia M."/>
            <person name="Andreopoulos B."/>
            <person name="Barry K.W."/>
            <person name="Bonito G."/>
            <person name="Buee M."/>
            <person name="Carver A."/>
            <person name="Chen C."/>
            <person name="Cichocki N."/>
            <person name="Clum A."/>
            <person name="Culley D."/>
            <person name="Crous P.W."/>
            <person name="Fauchery L."/>
            <person name="Girlanda M."/>
            <person name="Hayes R."/>
            <person name="Keri Z."/>
            <person name="LaButti K."/>
            <person name="Lipzen A."/>
            <person name="Lombard V."/>
            <person name="Magnuson J."/>
            <person name="Maillard F."/>
            <person name="Morin E."/>
            <person name="Murat C."/>
            <person name="Nolan M."/>
            <person name="Ohm R."/>
            <person name="Pangilinan J."/>
            <person name="Pereira M."/>
            <person name="Perotto S."/>
            <person name="Peter M."/>
            <person name="Riley R."/>
            <person name="Sitrit Y."/>
            <person name="Stielow B."/>
            <person name="Szollosi G."/>
            <person name="Zifcakova L."/>
            <person name="Stursova M."/>
            <person name="Spatafora J.W."/>
            <person name="Tedersoo L."/>
            <person name="Vaario L.-M."/>
            <person name="Yamada A."/>
            <person name="Yan M."/>
            <person name="Wang P."/>
            <person name="Xu J."/>
            <person name="Bruns T."/>
            <person name="Baldrian P."/>
            <person name="Vilgalys R."/>
            <person name="Henrissat B."/>
            <person name="Grigoriev I.V."/>
            <person name="Hibbett D."/>
            <person name="Nagy L.G."/>
            <person name="Martin F.M."/>
        </authorList>
    </citation>
    <scope>NUCLEOTIDE SEQUENCE</scope>
    <source>
        <strain evidence="2">BED1</strain>
    </source>
</reference>
<dbReference type="EMBL" id="WHUW01000002">
    <property type="protein sequence ID" value="KAF8450721.1"/>
    <property type="molecule type" value="Genomic_DNA"/>
</dbReference>
<dbReference type="PROSITE" id="PS51184">
    <property type="entry name" value="JMJC"/>
    <property type="match status" value="1"/>
</dbReference>
<reference evidence="2" key="2">
    <citation type="journal article" date="2020" name="Nat. Commun.">
        <title>Large-scale genome sequencing of mycorrhizal fungi provides insights into the early evolution of symbiotic traits.</title>
        <authorList>
            <person name="Miyauchi S."/>
            <person name="Kiss E."/>
            <person name="Kuo A."/>
            <person name="Drula E."/>
            <person name="Kohler A."/>
            <person name="Sanchez-Garcia M."/>
            <person name="Morin E."/>
            <person name="Andreopoulos B."/>
            <person name="Barry K.W."/>
            <person name="Bonito G."/>
            <person name="Buee M."/>
            <person name="Carver A."/>
            <person name="Chen C."/>
            <person name="Cichocki N."/>
            <person name="Clum A."/>
            <person name="Culley D."/>
            <person name="Crous P.W."/>
            <person name="Fauchery L."/>
            <person name="Girlanda M."/>
            <person name="Hayes R.D."/>
            <person name="Keri Z."/>
            <person name="LaButti K."/>
            <person name="Lipzen A."/>
            <person name="Lombard V."/>
            <person name="Magnuson J."/>
            <person name="Maillard F."/>
            <person name="Murat C."/>
            <person name="Nolan M."/>
            <person name="Ohm R.A."/>
            <person name="Pangilinan J."/>
            <person name="Pereira M.F."/>
            <person name="Perotto S."/>
            <person name="Peter M."/>
            <person name="Pfister S."/>
            <person name="Riley R."/>
            <person name="Sitrit Y."/>
            <person name="Stielow J.B."/>
            <person name="Szollosi G."/>
            <person name="Zifcakova L."/>
            <person name="Stursova M."/>
            <person name="Spatafora J.W."/>
            <person name="Tedersoo L."/>
            <person name="Vaario L.M."/>
            <person name="Yamada A."/>
            <person name="Yan M."/>
            <person name="Wang P."/>
            <person name="Xu J."/>
            <person name="Bruns T."/>
            <person name="Baldrian P."/>
            <person name="Vilgalys R."/>
            <person name="Dunand C."/>
            <person name="Henrissat B."/>
            <person name="Grigoriev I.V."/>
            <person name="Hibbett D."/>
            <person name="Nagy L.G."/>
            <person name="Martin F.M."/>
        </authorList>
    </citation>
    <scope>NUCLEOTIDE SEQUENCE</scope>
    <source>
        <strain evidence="2">BED1</strain>
    </source>
</reference>
<dbReference type="SUPFAM" id="SSF51197">
    <property type="entry name" value="Clavaminate synthase-like"/>
    <property type="match status" value="1"/>
</dbReference>
<gene>
    <name evidence="2" type="ORF">L210DRAFT_842955</name>
</gene>
<dbReference type="InterPro" id="IPR041667">
    <property type="entry name" value="Cupin_8"/>
</dbReference>
<dbReference type="Proteomes" id="UP001194468">
    <property type="component" value="Unassembled WGS sequence"/>
</dbReference>
<dbReference type="Pfam" id="PF13621">
    <property type="entry name" value="Cupin_8"/>
    <property type="match status" value="1"/>
</dbReference>
<evidence type="ECO:0000259" key="1">
    <source>
        <dbReference type="PROSITE" id="PS51184"/>
    </source>
</evidence>
<dbReference type="SMART" id="SM00558">
    <property type="entry name" value="JmjC"/>
    <property type="match status" value="1"/>
</dbReference>
<dbReference type="PANTHER" id="PTHR12461">
    <property type="entry name" value="HYPOXIA-INDUCIBLE FACTOR 1 ALPHA INHIBITOR-RELATED"/>
    <property type="match status" value="1"/>
</dbReference>
<dbReference type="InterPro" id="IPR014710">
    <property type="entry name" value="RmlC-like_jellyroll"/>
</dbReference>
<dbReference type="InterPro" id="IPR003347">
    <property type="entry name" value="JmjC_dom"/>
</dbReference>
<name>A0AAD4C709_BOLED</name>
<dbReference type="Gene3D" id="2.60.120.10">
    <property type="entry name" value="Jelly Rolls"/>
    <property type="match status" value="1"/>
</dbReference>
<organism evidence="2 3">
    <name type="scientific">Boletus edulis BED1</name>
    <dbReference type="NCBI Taxonomy" id="1328754"/>
    <lineage>
        <taxon>Eukaryota</taxon>
        <taxon>Fungi</taxon>
        <taxon>Dikarya</taxon>
        <taxon>Basidiomycota</taxon>
        <taxon>Agaricomycotina</taxon>
        <taxon>Agaricomycetes</taxon>
        <taxon>Agaricomycetidae</taxon>
        <taxon>Boletales</taxon>
        <taxon>Boletineae</taxon>
        <taxon>Boletaceae</taxon>
        <taxon>Boletoideae</taxon>
        <taxon>Boletus</taxon>
    </lineage>
</organism>
<protein>
    <submittedName>
        <fullName evidence="2">Clavaminate synthase-like protein</fullName>
    </submittedName>
</protein>
<evidence type="ECO:0000313" key="2">
    <source>
        <dbReference type="EMBL" id="KAF8450721.1"/>
    </source>
</evidence>
<dbReference type="PANTHER" id="PTHR12461:SF99">
    <property type="entry name" value="BIFUNCTIONAL PEPTIDASE AND (3S)-LYSYL HYDROXYLASE JMJD7"/>
    <property type="match status" value="1"/>
</dbReference>
<feature type="domain" description="JmjC" evidence="1">
    <location>
        <begin position="150"/>
        <end position="316"/>
    </location>
</feature>
<accession>A0AAD4C709</accession>